<evidence type="ECO:0000256" key="2">
    <source>
        <dbReference type="ARBA" id="ARBA00023125"/>
    </source>
</evidence>
<dbReference type="PROSITE" id="PS50977">
    <property type="entry name" value="HTH_TETR_2"/>
    <property type="match status" value="1"/>
</dbReference>
<dbReference type="Pfam" id="PF00440">
    <property type="entry name" value="TetR_N"/>
    <property type="match status" value="1"/>
</dbReference>
<dbReference type="PANTHER" id="PTHR30055">
    <property type="entry name" value="HTH-TYPE TRANSCRIPTIONAL REGULATOR RUTR"/>
    <property type="match status" value="1"/>
</dbReference>
<dbReference type="Proteomes" id="UP001230908">
    <property type="component" value="Unassembled WGS sequence"/>
</dbReference>
<proteinExistence type="predicted"/>
<sequence length="208" mass="23929">MAGDVKLDVPDDRRQRRWRQLHDSIYEAARELFLENGFSSTSVDDIAVRADVARKTAFNHYPRKRDFIREWGERRRNRVHQRLSRSVLAEPQLAVVLRHYFDELAKLNVEDRALTRRMLMGWRECGGPFDADPHALIGVFAGLLRAAADRGELTATVDPDRIATVLYSSYFGLLYDWCEGTDEEPPFDLQVAFMQFLDVVLSGLGVRS</sequence>
<dbReference type="Gene3D" id="1.10.357.10">
    <property type="entry name" value="Tetracycline Repressor, domain 2"/>
    <property type="match status" value="1"/>
</dbReference>
<dbReference type="InterPro" id="IPR036271">
    <property type="entry name" value="Tet_transcr_reg_TetR-rel_C_sf"/>
</dbReference>
<feature type="domain" description="HTH tetR-type" evidence="5">
    <location>
        <begin position="19"/>
        <end position="79"/>
    </location>
</feature>
<evidence type="ECO:0000259" key="5">
    <source>
        <dbReference type="PROSITE" id="PS50977"/>
    </source>
</evidence>
<dbReference type="SUPFAM" id="SSF48498">
    <property type="entry name" value="Tetracyclin repressor-like, C-terminal domain"/>
    <property type="match status" value="1"/>
</dbReference>
<organism evidence="6 7">
    <name type="scientific">Phytohabitans maris</name>
    <dbReference type="NCBI Taxonomy" id="3071409"/>
    <lineage>
        <taxon>Bacteria</taxon>
        <taxon>Bacillati</taxon>
        <taxon>Actinomycetota</taxon>
        <taxon>Actinomycetes</taxon>
        <taxon>Micromonosporales</taxon>
        <taxon>Micromonosporaceae</taxon>
    </lineage>
</organism>
<dbReference type="EMBL" id="JAVHUY010000012">
    <property type="protein sequence ID" value="MDQ7905750.1"/>
    <property type="molecule type" value="Genomic_DNA"/>
</dbReference>
<dbReference type="PRINTS" id="PR00455">
    <property type="entry name" value="HTHTETR"/>
</dbReference>
<evidence type="ECO:0000256" key="4">
    <source>
        <dbReference type="PROSITE-ProRule" id="PRU00335"/>
    </source>
</evidence>
<dbReference type="RefSeq" id="WP_308713023.1">
    <property type="nucleotide sequence ID" value="NZ_JAVHUY010000012.1"/>
</dbReference>
<accession>A0ABU0ZHI7</accession>
<dbReference type="InterPro" id="IPR001647">
    <property type="entry name" value="HTH_TetR"/>
</dbReference>
<keyword evidence="3" id="KW-0804">Transcription</keyword>
<protein>
    <submittedName>
        <fullName evidence="6">TetR/AcrR family transcriptional regulator</fullName>
    </submittedName>
</protein>
<keyword evidence="2 4" id="KW-0238">DNA-binding</keyword>
<keyword evidence="7" id="KW-1185">Reference proteome</keyword>
<dbReference type="InterPro" id="IPR009057">
    <property type="entry name" value="Homeodomain-like_sf"/>
</dbReference>
<feature type="DNA-binding region" description="H-T-H motif" evidence="4">
    <location>
        <begin position="42"/>
        <end position="61"/>
    </location>
</feature>
<keyword evidence="1" id="KW-0805">Transcription regulation</keyword>
<evidence type="ECO:0000313" key="7">
    <source>
        <dbReference type="Proteomes" id="UP001230908"/>
    </source>
</evidence>
<dbReference type="InterPro" id="IPR050109">
    <property type="entry name" value="HTH-type_TetR-like_transc_reg"/>
</dbReference>
<gene>
    <name evidence="6" type="ORF">RB614_14620</name>
</gene>
<reference evidence="6 7" key="1">
    <citation type="submission" date="2023-08" db="EMBL/GenBank/DDBJ databases">
        <title>Phytohabitans sansha sp. nov., isolated from marine sediment.</title>
        <authorList>
            <person name="Zhao Y."/>
            <person name="Yi K."/>
        </authorList>
    </citation>
    <scope>NUCLEOTIDE SEQUENCE [LARGE SCALE GENOMIC DNA]</scope>
    <source>
        <strain evidence="6 7">ZYX-F-186</strain>
    </source>
</reference>
<dbReference type="SUPFAM" id="SSF46689">
    <property type="entry name" value="Homeodomain-like"/>
    <property type="match status" value="1"/>
</dbReference>
<name>A0ABU0ZHI7_9ACTN</name>
<evidence type="ECO:0000313" key="6">
    <source>
        <dbReference type="EMBL" id="MDQ7905750.1"/>
    </source>
</evidence>
<evidence type="ECO:0000256" key="3">
    <source>
        <dbReference type="ARBA" id="ARBA00023163"/>
    </source>
</evidence>
<comment type="caution">
    <text evidence="6">The sequence shown here is derived from an EMBL/GenBank/DDBJ whole genome shotgun (WGS) entry which is preliminary data.</text>
</comment>
<evidence type="ECO:0000256" key="1">
    <source>
        <dbReference type="ARBA" id="ARBA00023015"/>
    </source>
</evidence>
<dbReference type="PANTHER" id="PTHR30055:SF234">
    <property type="entry name" value="HTH-TYPE TRANSCRIPTIONAL REGULATOR BETI"/>
    <property type="match status" value="1"/>
</dbReference>